<name>A0AAE1D361_9GAST</name>
<comment type="caution">
    <text evidence="1">The sequence shown here is derived from an EMBL/GenBank/DDBJ whole genome shotgun (WGS) entry which is preliminary data.</text>
</comment>
<protein>
    <submittedName>
        <fullName evidence="1">Uncharacterized protein</fullName>
    </submittedName>
</protein>
<evidence type="ECO:0000313" key="1">
    <source>
        <dbReference type="EMBL" id="KAK3755192.1"/>
    </source>
</evidence>
<gene>
    <name evidence="1" type="ORF">RRG08_027451</name>
</gene>
<dbReference type="EMBL" id="JAWDGP010005603">
    <property type="protein sequence ID" value="KAK3755192.1"/>
    <property type="molecule type" value="Genomic_DNA"/>
</dbReference>
<accession>A0AAE1D361</accession>
<keyword evidence="2" id="KW-1185">Reference proteome</keyword>
<evidence type="ECO:0000313" key="2">
    <source>
        <dbReference type="Proteomes" id="UP001283361"/>
    </source>
</evidence>
<dbReference type="AlphaFoldDB" id="A0AAE1D361"/>
<dbReference type="Proteomes" id="UP001283361">
    <property type="component" value="Unassembled WGS sequence"/>
</dbReference>
<proteinExistence type="predicted"/>
<reference evidence="1" key="1">
    <citation type="journal article" date="2023" name="G3 (Bethesda)">
        <title>A reference genome for the long-term kleptoplast-retaining sea slug Elysia crispata morphotype clarki.</title>
        <authorList>
            <person name="Eastman K.E."/>
            <person name="Pendleton A.L."/>
            <person name="Shaikh M.A."/>
            <person name="Suttiyut T."/>
            <person name="Ogas R."/>
            <person name="Tomko P."/>
            <person name="Gavelis G."/>
            <person name="Widhalm J.R."/>
            <person name="Wisecaver J.H."/>
        </authorList>
    </citation>
    <scope>NUCLEOTIDE SEQUENCE</scope>
    <source>
        <strain evidence="1">ECLA1</strain>
    </source>
</reference>
<organism evidence="1 2">
    <name type="scientific">Elysia crispata</name>
    <name type="common">lettuce slug</name>
    <dbReference type="NCBI Taxonomy" id="231223"/>
    <lineage>
        <taxon>Eukaryota</taxon>
        <taxon>Metazoa</taxon>
        <taxon>Spiralia</taxon>
        <taxon>Lophotrochozoa</taxon>
        <taxon>Mollusca</taxon>
        <taxon>Gastropoda</taxon>
        <taxon>Heterobranchia</taxon>
        <taxon>Euthyneura</taxon>
        <taxon>Panpulmonata</taxon>
        <taxon>Sacoglossa</taxon>
        <taxon>Placobranchoidea</taxon>
        <taxon>Plakobranchidae</taxon>
        <taxon>Elysia</taxon>
    </lineage>
</organism>
<sequence length="82" mass="8807">MRGLAATCSSSTQTTLGRSGAGLALCLHLPPGDIIGRPGIKFSGDEEFRTASDDKWRHDMAASEIRSKNCGKVLRNNCVLQM</sequence>